<accession>A0A0G0WH49</accession>
<dbReference type="Proteomes" id="UP000034601">
    <property type="component" value="Unassembled WGS sequence"/>
</dbReference>
<dbReference type="InterPro" id="IPR043718">
    <property type="entry name" value="DUF5659"/>
</dbReference>
<protein>
    <recommendedName>
        <fullName evidence="1">DUF5659 domain-containing protein</fullName>
    </recommendedName>
</protein>
<reference evidence="2 3" key="1">
    <citation type="journal article" date="2015" name="Nature">
        <title>rRNA introns, odd ribosomes, and small enigmatic genomes across a large radiation of phyla.</title>
        <authorList>
            <person name="Brown C.T."/>
            <person name="Hug L.A."/>
            <person name="Thomas B.C."/>
            <person name="Sharon I."/>
            <person name="Castelle C.J."/>
            <person name="Singh A."/>
            <person name="Wilkins M.J."/>
            <person name="Williams K.H."/>
            <person name="Banfield J.F."/>
        </authorList>
    </citation>
    <scope>NUCLEOTIDE SEQUENCE [LARGE SCALE GENOMIC DNA]</scope>
</reference>
<name>A0A0G0WH49_9BACT</name>
<evidence type="ECO:0000313" key="2">
    <source>
        <dbReference type="EMBL" id="KKR83645.1"/>
    </source>
</evidence>
<evidence type="ECO:0000259" key="1">
    <source>
        <dbReference type="Pfam" id="PF18903"/>
    </source>
</evidence>
<comment type="caution">
    <text evidence="2">The sequence shown here is derived from an EMBL/GenBank/DDBJ whole genome shotgun (WGS) entry which is preliminary data.</text>
</comment>
<sequence length="76" mass="8726">MERYKTKDIYEASALVAANLTIAGLEADSGFYWFVFESETACRKISNDYWSNTLTVKAREYADAIRTLKDRIFASK</sequence>
<dbReference type="AlphaFoldDB" id="A0A0G0WH49"/>
<evidence type="ECO:0000313" key="3">
    <source>
        <dbReference type="Proteomes" id="UP000034601"/>
    </source>
</evidence>
<dbReference type="Pfam" id="PF18903">
    <property type="entry name" value="DUF5659"/>
    <property type="match status" value="1"/>
</dbReference>
<proteinExistence type="predicted"/>
<gene>
    <name evidence="2" type="ORF">UU29_C0003G0047</name>
</gene>
<organism evidence="2 3">
    <name type="scientific">Candidatus Daviesbacteria bacterium GW2011_GWA2_40_9</name>
    <dbReference type="NCBI Taxonomy" id="1618424"/>
    <lineage>
        <taxon>Bacteria</taxon>
        <taxon>Candidatus Daviesiibacteriota</taxon>
    </lineage>
</organism>
<dbReference type="EMBL" id="LCAB01000003">
    <property type="protein sequence ID" value="KKR83645.1"/>
    <property type="molecule type" value="Genomic_DNA"/>
</dbReference>
<feature type="domain" description="DUF5659" evidence="1">
    <location>
        <begin position="2"/>
        <end position="73"/>
    </location>
</feature>